<organism evidence="2 3">
    <name type="scientific">Photobacterium malacitanum</name>
    <dbReference type="NCBI Taxonomy" id="2204294"/>
    <lineage>
        <taxon>Bacteria</taxon>
        <taxon>Pseudomonadati</taxon>
        <taxon>Pseudomonadota</taxon>
        <taxon>Gammaproteobacteria</taxon>
        <taxon>Vibrionales</taxon>
        <taxon>Vibrionaceae</taxon>
        <taxon>Photobacterium</taxon>
    </lineage>
</organism>
<keyword evidence="1" id="KW-0812">Transmembrane</keyword>
<evidence type="ECO:0000313" key="3">
    <source>
        <dbReference type="Proteomes" id="UP000195963"/>
    </source>
</evidence>
<name>A0A1Y6ML62_9GAMM</name>
<evidence type="ECO:0000256" key="1">
    <source>
        <dbReference type="SAM" id="Phobius"/>
    </source>
</evidence>
<dbReference type="EMBL" id="FYAK01000004">
    <property type="protein sequence ID" value="SMY36540.1"/>
    <property type="molecule type" value="Genomic_DNA"/>
</dbReference>
<sequence>MSQPDNDLIKANESDSKNEFKTLQFQITRVLSITFNVILILAQIKLLRTHDIDIKTYGVFIFCNISILVNLFAPKLTKLTVKQVSKYSTMTMLVSVFLFISQIFA</sequence>
<keyword evidence="1" id="KW-1133">Transmembrane helix</keyword>
<keyword evidence="3" id="KW-1185">Reference proteome</keyword>
<proteinExistence type="predicted"/>
<keyword evidence="1" id="KW-0472">Membrane</keyword>
<reference evidence="3" key="1">
    <citation type="submission" date="2017-06" db="EMBL/GenBank/DDBJ databases">
        <authorList>
            <person name="Rodrigo-Torres L."/>
            <person name="Arahal R.D."/>
            <person name="Lucena T."/>
        </authorList>
    </citation>
    <scope>NUCLEOTIDE SEQUENCE [LARGE SCALE GENOMIC DNA]</scope>
    <source>
        <strain evidence="3">CECT 9190</strain>
    </source>
</reference>
<evidence type="ECO:0008006" key="4">
    <source>
        <dbReference type="Google" id="ProtNLM"/>
    </source>
</evidence>
<dbReference type="AlphaFoldDB" id="A0A1Y6ML62"/>
<accession>A0A1Y6ML62</accession>
<protein>
    <recommendedName>
        <fullName evidence="4">Fumarate hydratase</fullName>
    </recommendedName>
</protein>
<dbReference type="Proteomes" id="UP000195963">
    <property type="component" value="Unassembled WGS sequence"/>
</dbReference>
<feature type="transmembrane region" description="Helical" evidence="1">
    <location>
        <begin position="54"/>
        <end position="73"/>
    </location>
</feature>
<feature type="transmembrane region" description="Helical" evidence="1">
    <location>
        <begin position="23"/>
        <end position="42"/>
    </location>
</feature>
<feature type="transmembrane region" description="Helical" evidence="1">
    <location>
        <begin position="85"/>
        <end position="104"/>
    </location>
</feature>
<gene>
    <name evidence="2" type="ORF">PMAL9190_02434</name>
</gene>
<evidence type="ECO:0000313" key="2">
    <source>
        <dbReference type="EMBL" id="SMY36540.1"/>
    </source>
</evidence>